<proteinExistence type="predicted"/>
<dbReference type="OrthoDB" id="1925699at2759"/>
<protein>
    <submittedName>
        <fullName evidence="2">Uncharacterized protein LOC113401080</fullName>
    </submittedName>
</protein>
<evidence type="ECO:0000313" key="1">
    <source>
        <dbReference type="Proteomes" id="UP001652626"/>
    </source>
</evidence>
<evidence type="ECO:0000313" key="2">
    <source>
        <dbReference type="RefSeq" id="XP_026496595.1"/>
    </source>
</evidence>
<dbReference type="AlphaFoldDB" id="A0A8B8IHM1"/>
<sequence length="333" mass="38081">MFKKESYPTYKMGTQILPGKLQKPYQLHRANSGAIQFQMIKRLNDADAESLIVLISKECPHNEVYSIHFNYVSGTINLKISEIEKGINIRTSKFFIPLKSQEFWLSWYNNELCMGFKCEPPFLVHLGNSKAKNIGFIKLEVSTSIDWVIKSPPIAIKPLQYKHIDGGKLHWAKICNNKLPSDALIGGYENEPIYIARAKHNGSLCPGKYIPSHQCAYIPWGFQEYKKLDFEILCGYNAIWMKCKEHYVPETVFIAGNSEVNGEHLYIGRAMIDTDLVVGKVHMLYKTCYLPYKGSEVERQTYEILVNGDKNERGITGIIKCQMNPMKAIQPCI</sequence>
<organism evidence="1 2">
    <name type="scientific">Vanessa tameamea</name>
    <name type="common">Kamehameha butterfly</name>
    <dbReference type="NCBI Taxonomy" id="334116"/>
    <lineage>
        <taxon>Eukaryota</taxon>
        <taxon>Metazoa</taxon>
        <taxon>Ecdysozoa</taxon>
        <taxon>Arthropoda</taxon>
        <taxon>Hexapoda</taxon>
        <taxon>Insecta</taxon>
        <taxon>Pterygota</taxon>
        <taxon>Neoptera</taxon>
        <taxon>Endopterygota</taxon>
        <taxon>Lepidoptera</taxon>
        <taxon>Glossata</taxon>
        <taxon>Ditrysia</taxon>
        <taxon>Papilionoidea</taxon>
        <taxon>Nymphalidae</taxon>
        <taxon>Nymphalinae</taxon>
        <taxon>Vanessa</taxon>
    </lineage>
</organism>
<dbReference type="RefSeq" id="XP_026496595.1">
    <property type="nucleotide sequence ID" value="XM_026640810.2"/>
</dbReference>
<dbReference type="SMART" id="SM00696">
    <property type="entry name" value="DM9"/>
    <property type="match status" value="2"/>
</dbReference>
<dbReference type="GeneID" id="113401080"/>
<keyword evidence="1" id="KW-1185">Reference proteome</keyword>
<reference evidence="2" key="2">
    <citation type="submission" date="2025-08" db="UniProtKB">
        <authorList>
            <consortium name="RefSeq"/>
        </authorList>
    </citation>
    <scope>IDENTIFICATION</scope>
    <source>
        <tissue evidence="2">Whole body</tissue>
    </source>
</reference>
<accession>A0A8B8IHM1</accession>
<dbReference type="InterPro" id="IPR006616">
    <property type="entry name" value="DM9_repeat"/>
</dbReference>
<dbReference type="Pfam" id="PF11901">
    <property type="entry name" value="DM9"/>
    <property type="match status" value="1"/>
</dbReference>
<dbReference type="OMA" id="LYKTCYL"/>
<reference evidence="1" key="1">
    <citation type="submission" date="2025-05" db="UniProtKB">
        <authorList>
            <consortium name="RefSeq"/>
        </authorList>
    </citation>
    <scope>NUCLEOTIDE SEQUENCE [LARGE SCALE GENOMIC DNA]</scope>
</reference>
<dbReference type="PANTHER" id="PTHR31649">
    <property type="entry name" value="AGAP009604-PA"/>
    <property type="match status" value="1"/>
</dbReference>
<dbReference type="Proteomes" id="UP001652626">
    <property type="component" value="Chromosome 2"/>
</dbReference>
<gene>
    <name evidence="2" type="primary">LOC113401080</name>
</gene>
<dbReference type="PANTHER" id="PTHR31649:SF1">
    <property type="entry name" value="FARNESOIC ACID O-METHYL TRANSFERASE DOMAIN-CONTAINING PROTEIN"/>
    <property type="match status" value="1"/>
</dbReference>
<name>A0A8B8IHM1_VANTA</name>